<dbReference type="PANTHER" id="PTHR22907">
    <property type="entry name" value="GH04558P"/>
    <property type="match status" value="1"/>
</dbReference>
<keyword evidence="5 10" id="KW-0732">Signal</keyword>
<dbReference type="EMBL" id="CADEPM010000004">
    <property type="protein sequence ID" value="CAB3405146.1"/>
    <property type="molecule type" value="Genomic_DNA"/>
</dbReference>
<proteinExistence type="predicted"/>
<sequence length="682" mass="75182">MLNIVILLLAISPNIIAIIEYDNSIQGQPEIACTNSGATLKVETVKGAPSHVFIKGHFRKEGCSFSNTSLASFEFSQCDVARKREVNPKGIAYSMTVVVQLHPLFTTRVDRAYSVHCFYQETEKVVGAEVSVSDPTPTLMSIESEQPTCTYTIHKGSPNGPLAKFAQLGDVIYHVWECPSKTYEMFVHDCSVVDVENSNNKKVIDEKGCSEDVFIMPNIVYNDNRTKAFVSSNAFNFPDQMSVRFNCQIQICPSISTSCYQPNCNGEASSVDETTSEPIDGILARDELITTPLPPVTATVEETTTTSTTTTSTTTTATTTASTTAHRVLESSTTVTLPTGFPTPDNLFMLLKKIKNATSELELDVEGSGLEIATTDEPRTTKREIRRRDAIDVDISSPDLMIIDRDFVNELPAPLEQFAEAKGLEANSKSICLPFFIVWILVGLVIFALSITFTALCYSIKQRPSSKQKKGVSTSMKSKPGATKSRMANVGAKPAMSKSTPEPAKEAKPAKSDEKVDKPQPVEKKKEKNDENENNKDGSKKDANDKEQGKDTLANEDLMISQKSVKLYAKDLPKLDSTVMENVTTPAVHERAQKIAADKLIIDPKHTSYGGNIDAENEKQAKLSKFADDLKKKQEDEMKDVTSKRILKNNMRVKVKEEKCILYETNEIPTDDDEEEANNDAG</sequence>
<evidence type="ECO:0000256" key="2">
    <source>
        <dbReference type="ARBA" id="ARBA00022460"/>
    </source>
</evidence>
<dbReference type="InterPro" id="IPR001507">
    <property type="entry name" value="ZP_dom"/>
</dbReference>
<evidence type="ECO:0000256" key="4">
    <source>
        <dbReference type="ARBA" id="ARBA00022692"/>
    </source>
</evidence>
<dbReference type="PROSITE" id="PS51034">
    <property type="entry name" value="ZP_2"/>
    <property type="match status" value="1"/>
</dbReference>
<reference evidence="12 13" key="1">
    <citation type="submission" date="2020-04" db="EMBL/GenBank/DDBJ databases">
        <authorList>
            <person name="Laetsch R D."/>
            <person name="Stevens L."/>
            <person name="Kumar S."/>
            <person name="Blaxter L. M."/>
        </authorList>
    </citation>
    <scope>NUCLEOTIDE SEQUENCE [LARGE SCALE GENOMIC DNA]</scope>
</reference>
<keyword evidence="3" id="KW-1003">Cell membrane</keyword>
<organism evidence="12 13">
    <name type="scientific">Caenorhabditis bovis</name>
    <dbReference type="NCBI Taxonomy" id="2654633"/>
    <lineage>
        <taxon>Eukaryota</taxon>
        <taxon>Metazoa</taxon>
        <taxon>Ecdysozoa</taxon>
        <taxon>Nematoda</taxon>
        <taxon>Chromadorea</taxon>
        <taxon>Rhabditida</taxon>
        <taxon>Rhabditina</taxon>
        <taxon>Rhabditomorpha</taxon>
        <taxon>Rhabditoidea</taxon>
        <taxon>Rhabditidae</taxon>
        <taxon>Peloderinae</taxon>
        <taxon>Caenorhabditis</taxon>
    </lineage>
</organism>
<dbReference type="Proteomes" id="UP000494206">
    <property type="component" value="Unassembled WGS sequence"/>
</dbReference>
<gene>
    <name evidence="12" type="ORF">CBOVIS_LOCUS7378</name>
</gene>
<dbReference type="SMART" id="SM00241">
    <property type="entry name" value="ZP"/>
    <property type="match status" value="1"/>
</dbReference>
<name>A0A8S1EZB6_9PELO</name>
<evidence type="ECO:0000313" key="12">
    <source>
        <dbReference type="EMBL" id="CAB3405146.1"/>
    </source>
</evidence>
<evidence type="ECO:0000256" key="9">
    <source>
        <dbReference type="SAM" id="Phobius"/>
    </source>
</evidence>
<dbReference type="InterPro" id="IPR051962">
    <property type="entry name" value="Cuticlin"/>
</dbReference>
<evidence type="ECO:0000256" key="7">
    <source>
        <dbReference type="ARBA" id="ARBA00023136"/>
    </source>
</evidence>
<comment type="subcellular location">
    <subcellularLocation>
        <location evidence="1">Cell membrane</location>
        <topology evidence="1">Single-pass type I membrane protein</topology>
    </subcellularLocation>
</comment>
<keyword evidence="7 9" id="KW-0472">Membrane</keyword>
<keyword evidence="13" id="KW-1185">Reference proteome</keyword>
<keyword evidence="6 9" id="KW-1133">Transmembrane helix</keyword>
<keyword evidence="4 9" id="KW-0812">Transmembrane</keyword>
<dbReference type="GO" id="GO:0042302">
    <property type="term" value="F:structural constituent of cuticle"/>
    <property type="evidence" value="ECO:0007669"/>
    <property type="project" value="UniProtKB-KW"/>
</dbReference>
<feature type="domain" description="ZP" evidence="11">
    <location>
        <begin position="32"/>
        <end position="271"/>
    </location>
</feature>
<dbReference type="InterPro" id="IPR057475">
    <property type="entry name" value="CUT_C"/>
</dbReference>
<evidence type="ECO:0000256" key="1">
    <source>
        <dbReference type="ARBA" id="ARBA00004251"/>
    </source>
</evidence>
<feature type="compositionally biased region" description="Basic and acidic residues" evidence="8">
    <location>
        <begin position="503"/>
        <end position="550"/>
    </location>
</feature>
<protein>
    <recommendedName>
        <fullName evidence="11">ZP domain-containing protein</fullName>
    </recommendedName>
</protein>
<dbReference type="AlphaFoldDB" id="A0A8S1EZB6"/>
<feature type="transmembrane region" description="Helical" evidence="9">
    <location>
        <begin position="436"/>
        <end position="460"/>
    </location>
</feature>
<evidence type="ECO:0000256" key="6">
    <source>
        <dbReference type="ARBA" id="ARBA00022989"/>
    </source>
</evidence>
<dbReference type="Pfam" id="PF25057">
    <property type="entry name" value="CUT_N"/>
    <property type="match status" value="1"/>
</dbReference>
<feature type="chain" id="PRO_5035769579" description="ZP domain-containing protein" evidence="10">
    <location>
        <begin position="18"/>
        <end position="682"/>
    </location>
</feature>
<dbReference type="PANTHER" id="PTHR22907:SF23">
    <property type="entry name" value="ZP DOMAIN-CONTAINING PROTEIN"/>
    <property type="match status" value="1"/>
</dbReference>
<keyword evidence="2" id="KW-0193">Cuticle</keyword>
<evidence type="ECO:0000259" key="11">
    <source>
        <dbReference type="PROSITE" id="PS51034"/>
    </source>
</evidence>
<feature type="signal peptide" evidence="10">
    <location>
        <begin position="1"/>
        <end position="17"/>
    </location>
</feature>
<dbReference type="InterPro" id="IPR056953">
    <property type="entry name" value="CUT_N"/>
</dbReference>
<dbReference type="OrthoDB" id="6139674at2759"/>
<accession>A0A8S1EZB6</accession>
<evidence type="ECO:0000256" key="3">
    <source>
        <dbReference type="ARBA" id="ARBA00022475"/>
    </source>
</evidence>
<evidence type="ECO:0000256" key="10">
    <source>
        <dbReference type="SAM" id="SignalP"/>
    </source>
</evidence>
<dbReference type="Pfam" id="PF25301">
    <property type="entry name" value="CUT_C"/>
    <property type="match status" value="1"/>
</dbReference>
<evidence type="ECO:0000256" key="8">
    <source>
        <dbReference type="SAM" id="MobiDB-lite"/>
    </source>
</evidence>
<evidence type="ECO:0000313" key="13">
    <source>
        <dbReference type="Proteomes" id="UP000494206"/>
    </source>
</evidence>
<comment type="caution">
    <text evidence="12">The sequence shown here is derived from an EMBL/GenBank/DDBJ whole genome shotgun (WGS) entry which is preliminary data.</text>
</comment>
<dbReference type="GO" id="GO:0005886">
    <property type="term" value="C:plasma membrane"/>
    <property type="evidence" value="ECO:0007669"/>
    <property type="project" value="UniProtKB-SubCell"/>
</dbReference>
<feature type="region of interest" description="Disordered" evidence="8">
    <location>
        <begin position="467"/>
        <end position="562"/>
    </location>
</feature>
<evidence type="ECO:0000256" key="5">
    <source>
        <dbReference type="ARBA" id="ARBA00022729"/>
    </source>
</evidence>